<keyword evidence="6" id="KW-1185">Reference proteome</keyword>
<dbReference type="EMBL" id="MU826413">
    <property type="protein sequence ID" value="KAJ7376136.1"/>
    <property type="molecule type" value="Genomic_DNA"/>
</dbReference>
<accession>A0A9X0CUK3</accession>
<feature type="compositionally biased region" description="Polar residues" evidence="2">
    <location>
        <begin position="596"/>
        <end position="617"/>
    </location>
</feature>
<feature type="region of interest" description="Disordered" evidence="2">
    <location>
        <begin position="385"/>
        <end position="414"/>
    </location>
</feature>
<dbReference type="OrthoDB" id="1100386at2759"/>
<feature type="compositionally biased region" description="Polar residues" evidence="2">
    <location>
        <begin position="476"/>
        <end position="493"/>
    </location>
</feature>
<dbReference type="PANTHER" id="PTHR46780">
    <property type="entry name" value="PROTEIN EVA-1"/>
    <property type="match status" value="1"/>
</dbReference>
<feature type="region of interest" description="Disordered" evidence="2">
    <location>
        <begin position="440"/>
        <end position="493"/>
    </location>
</feature>
<proteinExistence type="predicted"/>
<comment type="caution">
    <text evidence="5">The sequence shown here is derived from an EMBL/GenBank/DDBJ whole genome shotgun (WGS) entry which is preliminary data.</text>
</comment>
<dbReference type="CDD" id="cd22823">
    <property type="entry name" value="Gal_Rha_Lectin"/>
    <property type="match status" value="2"/>
</dbReference>
<protein>
    <recommendedName>
        <fullName evidence="4">SUEL-type lectin domain-containing protein</fullName>
    </recommendedName>
</protein>
<evidence type="ECO:0000256" key="3">
    <source>
        <dbReference type="SAM" id="SignalP"/>
    </source>
</evidence>
<evidence type="ECO:0000313" key="6">
    <source>
        <dbReference type="Proteomes" id="UP001163046"/>
    </source>
</evidence>
<name>A0A9X0CUK3_9CNID</name>
<dbReference type="Proteomes" id="UP001163046">
    <property type="component" value="Unassembled WGS sequence"/>
</dbReference>
<keyword evidence="3" id="KW-0732">Signal</keyword>
<feature type="region of interest" description="Disordered" evidence="2">
    <location>
        <begin position="572"/>
        <end position="617"/>
    </location>
</feature>
<feature type="chain" id="PRO_5040911510" description="SUEL-type lectin domain-containing protein" evidence="3">
    <location>
        <begin position="23"/>
        <end position="617"/>
    </location>
</feature>
<dbReference type="InterPro" id="IPR000922">
    <property type="entry name" value="Lectin_gal-bd_dom"/>
</dbReference>
<reference evidence="5" key="1">
    <citation type="submission" date="2023-01" db="EMBL/GenBank/DDBJ databases">
        <title>Genome assembly of the deep-sea coral Lophelia pertusa.</title>
        <authorList>
            <person name="Herrera S."/>
            <person name="Cordes E."/>
        </authorList>
    </citation>
    <scope>NUCLEOTIDE SEQUENCE</scope>
    <source>
        <strain evidence="5">USNM1676648</strain>
        <tissue evidence="5">Polyp</tissue>
    </source>
</reference>
<feature type="region of interest" description="Disordered" evidence="2">
    <location>
        <begin position="311"/>
        <end position="337"/>
    </location>
</feature>
<feature type="compositionally biased region" description="Basic and acidic residues" evidence="2">
    <location>
        <begin position="572"/>
        <end position="585"/>
    </location>
</feature>
<feature type="coiled-coil region" evidence="1">
    <location>
        <begin position="542"/>
        <end position="569"/>
    </location>
</feature>
<evidence type="ECO:0000313" key="5">
    <source>
        <dbReference type="EMBL" id="KAJ7376136.1"/>
    </source>
</evidence>
<dbReference type="Gene3D" id="2.60.120.740">
    <property type="match status" value="2"/>
</dbReference>
<evidence type="ECO:0000259" key="4">
    <source>
        <dbReference type="PROSITE" id="PS50228"/>
    </source>
</evidence>
<dbReference type="AlphaFoldDB" id="A0A9X0CUK3"/>
<gene>
    <name evidence="5" type="ORF">OS493_036740</name>
</gene>
<evidence type="ECO:0000256" key="2">
    <source>
        <dbReference type="SAM" id="MobiDB-lite"/>
    </source>
</evidence>
<dbReference type="PROSITE" id="PS50228">
    <property type="entry name" value="SUEL_LECTIN"/>
    <property type="match status" value="1"/>
</dbReference>
<sequence>MKKHFVIVVWLLCSVLINKTDSTGTLDQLSVRTATPGTAGRPRSEIDLETDKSVIICAGENKSLECFSPGSSIAIEEAFWGRLSSEICPSEDGDPVTNCLSDPATTPIHCPGVNKYLAVKYTCMPEKRKFVLCNGETTELQCGQGWKIHIMSAYWGRDSPSTCPTPLGKFFTCANSADSVLALKERCSGRESCIVTADDKHLAKDGSHCPGIDKYALISYRCHPPGDVADLPDSGKKPLDIPQQDAGNTLHTALDLTANSKHPSPQRPVGELNLSMLLPVPQYHRTDKLKPIIEFLGEESGQKNHTLLGENLPIPKDSSPTVSTKKTALPQCAANSKPGVDSDLRVLTKGQATLVAQSTQGNVASILGSTGQNNGKIKTVLDVPSSTTVALQRPSESSTNPTPTPRVSNSRPLQSITEGLVKSFLTSKFGHALGKSLLDSGQLDDSSYQNTIDKQTLRERFNKPPASNKDNEKKTSQTVKHAQDSVVTNSSSPTISIGNKVFQLTDLTNALSLSHEKQVPNELKSIHTDLELKKTSREHPGKKRNKEKLRRLNEKISTLETLSDALDALTTKLDEKSEGDQKQKEIFPSSEKPNLIQEQQLKNTTRITIRPTNSPKN</sequence>
<dbReference type="Pfam" id="PF02140">
    <property type="entry name" value="SUEL_Lectin"/>
    <property type="match status" value="1"/>
</dbReference>
<keyword evidence="1" id="KW-0175">Coiled coil</keyword>
<dbReference type="GO" id="GO:0030246">
    <property type="term" value="F:carbohydrate binding"/>
    <property type="evidence" value="ECO:0007669"/>
    <property type="project" value="InterPro"/>
</dbReference>
<organism evidence="5 6">
    <name type="scientific">Desmophyllum pertusum</name>
    <dbReference type="NCBI Taxonomy" id="174260"/>
    <lineage>
        <taxon>Eukaryota</taxon>
        <taxon>Metazoa</taxon>
        <taxon>Cnidaria</taxon>
        <taxon>Anthozoa</taxon>
        <taxon>Hexacorallia</taxon>
        <taxon>Scleractinia</taxon>
        <taxon>Caryophylliina</taxon>
        <taxon>Caryophylliidae</taxon>
        <taxon>Desmophyllum</taxon>
    </lineage>
</organism>
<feature type="domain" description="SUEL-type lectin" evidence="4">
    <location>
        <begin position="132"/>
        <end position="223"/>
    </location>
</feature>
<feature type="signal peptide" evidence="3">
    <location>
        <begin position="1"/>
        <end position="22"/>
    </location>
</feature>
<dbReference type="InterPro" id="IPR043159">
    <property type="entry name" value="Lectin_gal-bd_sf"/>
</dbReference>
<evidence type="ECO:0000256" key="1">
    <source>
        <dbReference type="SAM" id="Coils"/>
    </source>
</evidence>